<feature type="region of interest" description="Disordered" evidence="1">
    <location>
        <begin position="51"/>
        <end position="75"/>
    </location>
</feature>
<accession>A0ABW5A287</accession>
<proteinExistence type="predicted"/>
<gene>
    <name evidence="2" type="ORF">ACFSOY_19920</name>
</gene>
<reference evidence="3" key="1">
    <citation type="journal article" date="2019" name="Int. J. Syst. Evol. Microbiol.">
        <title>The Global Catalogue of Microorganisms (GCM) 10K type strain sequencing project: providing services to taxonomists for standard genome sequencing and annotation.</title>
        <authorList>
            <consortium name="The Broad Institute Genomics Platform"/>
            <consortium name="The Broad Institute Genome Sequencing Center for Infectious Disease"/>
            <person name="Wu L."/>
            <person name="Ma J."/>
        </authorList>
    </citation>
    <scope>NUCLEOTIDE SEQUENCE [LARGE SCALE GENOMIC DNA]</scope>
    <source>
        <strain evidence="3">CGMCC 1.13574</strain>
    </source>
</reference>
<organism evidence="2 3">
    <name type="scientific">Tumebacillus lipolyticus</name>
    <dbReference type="NCBI Taxonomy" id="1280370"/>
    <lineage>
        <taxon>Bacteria</taxon>
        <taxon>Bacillati</taxon>
        <taxon>Bacillota</taxon>
        <taxon>Bacilli</taxon>
        <taxon>Bacillales</taxon>
        <taxon>Alicyclobacillaceae</taxon>
        <taxon>Tumebacillus</taxon>
    </lineage>
</organism>
<keyword evidence="3" id="KW-1185">Reference proteome</keyword>
<name>A0ABW5A287_9BACL</name>
<dbReference type="Proteomes" id="UP001597343">
    <property type="component" value="Unassembled WGS sequence"/>
</dbReference>
<sequence length="100" mass="11499">MLYEIAFPLANLDRLIDFRRYDEHRVLLRTKRLGEVEQKIDRRGICDAAGPAALDGQQKQTSPIDKSQMTAPNVSAEPEPHLLLSALLFFFRRHIHCRDG</sequence>
<evidence type="ECO:0000313" key="2">
    <source>
        <dbReference type="EMBL" id="MFD2172218.1"/>
    </source>
</evidence>
<comment type="caution">
    <text evidence="2">The sequence shown here is derived from an EMBL/GenBank/DDBJ whole genome shotgun (WGS) entry which is preliminary data.</text>
</comment>
<feature type="compositionally biased region" description="Polar residues" evidence="1">
    <location>
        <begin position="57"/>
        <end position="73"/>
    </location>
</feature>
<evidence type="ECO:0000256" key="1">
    <source>
        <dbReference type="SAM" id="MobiDB-lite"/>
    </source>
</evidence>
<dbReference type="RefSeq" id="WP_386049607.1">
    <property type="nucleotide sequence ID" value="NZ_JBHUIO010000019.1"/>
</dbReference>
<protein>
    <submittedName>
        <fullName evidence="2">Uncharacterized protein</fullName>
    </submittedName>
</protein>
<evidence type="ECO:0000313" key="3">
    <source>
        <dbReference type="Proteomes" id="UP001597343"/>
    </source>
</evidence>
<dbReference type="EMBL" id="JBHUIO010000019">
    <property type="protein sequence ID" value="MFD2172218.1"/>
    <property type="molecule type" value="Genomic_DNA"/>
</dbReference>